<organism evidence="2 3">
    <name type="scientific">candidate division WWE3 bacterium CG22_combo_CG10-13_8_21_14_all_39_12</name>
    <dbReference type="NCBI Taxonomy" id="1975094"/>
    <lineage>
        <taxon>Bacteria</taxon>
        <taxon>Katanobacteria</taxon>
    </lineage>
</organism>
<proteinExistence type="predicted"/>
<dbReference type="InterPro" id="IPR023387">
    <property type="entry name" value="DUF1653-like_dom"/>
</dbReference>
<protein>
    <recommendedName>
        <fullName evidence="1">DUF1653 domain-containing protein</fullName>
    </recommendedName>
</protein>
<feature type="domain" description="DUF1653" evidence="1">
    <location>
        <begin position="25"/>
        <end position="88"/>
    </location>
</feature>
<dbReference type="InterPro" id="IPR037135">
    <property type="entry name" value="DUF1653-like_dom_sf"/>
</dbReference>
<dbReference type="Pfam" id="PF07866">
    <property type="entry name" value="DUF1653"/>
    <property type="match status" value="1"/>
</dbReference>
<accession>A0A2H0BG99</accession>
<sequence>MSHTSQEELQSRIHDACQRVDVSATYFHYKDIDRLKPYKIVSIALDEATEEVCVVYQAQYGERLTWIRTVQDFCSNVEVENVELARFSR</sequence>
<evidence type="ECO:0000313" key="3">
    <source>
        <dbReference type="Proteomes" id="UP000228495"/>
    </source>
</evidence>
<evidence type="ECO:0000259" key="1">
    <source>
        <dbReference type="Pfam" id="PF07866"/>
    </source>
</evidence>
<dbReference type="Gene3D" id="2.30.30.320">
    <property type="entry name" value="DUF1653-like domain"/>
    <property type="match status" value="1"/>
</dbReference>
<reference evidence="2 3" key="1">
    <citation type="submission" date="2017-09" db="EMBL/GenBank/DDBJ databases">
        <title>Depth-based differentiation of microbial function through sediment-hosted aquifers and enrichment of novel symbionts in the deep terrestrial subsurface.</title>
        <authorList>
            <person name="Probst A.J."/>
            <person name="Ladd B."/>
            <person name="Jarett J.K."/>
            <person name="Geller-Mcgrath D.E."/>
            <person name="Sieber C.M."/>
            <person name="Emerson J.B."/>
            <person name="Anantharaman K."/>
            <person name="Thomas B.C."/>
            <person name="Malmstrom R."/>
            <person name="Stieglmeier M."/>
            <person name="Klingl A."/>
            <person name="Woyke T."/>
            <person name="Ryan C.M."/>
            <person name="Banfield J.F."/>
        </authorList>
    </citation>
    <scope>NUCLEOTIDE SEQUENCE [LARGE SCALE GENOMIC DNA]</scope>
    <source>
        <strain evidence="2">CG22_combo_CG10-13_8_21_14_all_39_12</strain>
    </source>
</reference>
<name>A0A2H0BG99_UNCKA</name>
<dbReference type="EMBL" id="PCSU01000023">
    <property type="protein sequence ID" value="PIP56702.1"/>
    <property type="molecule type" value="Genomic_DNA"/>
</dbReference>
<dbReference type="AlphaFoldDB" id="A0A2H0BG99"/>
<gene>
    <name evidence="2" type="ORF">COX05_01640</name>
</gene>
<evidence type="ECO:0000313" key="2">
    <source>
        <dbReference type="EMBL" id="PIP56702.1"/>
    </source>
</evidence>
<dbReference type="Proteomes" id="UP000228495">
    <property type="component" value="Unassembled WGS sequence"/>
</dbReference>
<comment type="caution">
    <text evidence="2">The sequence shown here is derived from an EMBL/GenBank/DDBJ whole genome shotgun (WGS) entry which is preliminary data.</text>
</comment>